<dbReference type="EMBL" id="JARQWQ010000003">
    <property type="protein sequence ID" value="KAK2572933.1"/>
    <property type="molecule type" value="Genomic_DNA"/>
</dbReference>
<keyword evidence="3" id="KW-1185">Reference proteome</keyword>
<sequence length="235" mass="24447">MGDASAGLLFIANCCGEMCWYGDKPKCFGNKAYLASVPEETSNPLSEEIAQVEVKALVAVVFRVEIAVRFAIAASVTSLEKVTGPAGLVQEAEIGLTAVNFRLFAEMELVEAPVSFVFYGRSFPASVAFVLDDSDGKFLPCFMASDGSIAGAGPIRGDGAMANAGGTAPAAGTTPEGETMGAGKSLFESGSRTSDGPRISFITITAKDKELSRKGANELDGIRFASEPLFTADMA</sequence>
<accession>A0AAD9R4Y1</accession>
<proteinExistence type="predicted"/>
<dbReference type="AlphaFoldDB" id="A0AAD9R4Y1"/>
<evidence type="ECO:0000313" key="3">
    <source>
        <dbReference type="Proteomes" id="UP001249851"/>
    </source>
</evidence>
<gene>
    <name evidence="2" type="ORF">P5673_001946</name>
</gene>
<organism evidence="2 3">
    <name type="scientific">Acropora cervicornis</name>
    <name type="common">Staghorn coral</name>
    <dbReference type="NCBI Taxonomy" id="6130"/>
    <lineage>
        <taxon>Eukaryota</taxon>
        <taxon>Metazoa</taxon>
        <taxon>Cnidaria</taxon>
        <taxon>Anthozoa</taxon>
        <taxon>Hexacorallia</taxon>
        <taxon>Scleractinia</taxon>
        <taxon>Astrocoeniina</taxon>
        <taxon>Acroporidae</taxon>
        <taxon>Acropora</taxon>
    </lineage>
</organism>
<name>A0AAD9R4Y1_ACRCE</name>
<comment type="caution">
    <text evidence="2">The sequence shown here is derived from an EMBL/GenBank/DDBJ whole genome shotgun (WGS) entry which is preliminary data.</text>
</comment>
<feature type="region of interest" description="Disordered" evidence="1">
    <location>
        <begin position="165"/>
        <end position="194"/>
    </location>
</feature>
<evidence type="ECO:0000256" key="1">
    <source>
        <dbReference type="SAM" id="MobiDB-lite"/>
    </source>
</evidence>
<evidence type="ECO:0000313" key="2">
    <source>
        <dbReference type="EMBL" id="KAK2572933.1"/>
    </source>
</evidence>
<reference evidence="2" key="2">
    <citation type="journal article" date="2023" name="Science">
        <title>Genomic signatures of disease resistance in endangered staghorn corals.</title>
        <authorList>
            <person name="Vollmer S.V."/>
            <person name="Selwyn J.D."/>
            <person name="Despard B.A."/>
            <person name="Roesel C.L."/>
        </authorList>
    </citation>
    <scope>NUCLEOTIDE SEQUENCE</scope>
    <source>
        <strain evidence="2">K2</strain>
    </source>
</reference>
<protein>
    <submittedName>
        <fullName evidence="2">Uncharacterized protein</fullName>
    </submittedName>
</protein>
<feature type="compositionally biased region" description="Low complexity" evidence="1">
    <location>
        <begin position="165"/>
        <end position="179"/>
    </location>
</feature>
<reference evidence="2" key="1">
    <citation type="journal article" date="2023" name="G3 (Bethesda)">
        <title>Whole genome assembly and annotation of the endangered Caribbean coral Acropora cervicornis.</title>
        <authorList>
            <person name="Selwyn J.D."/>
            <person name="Vollmer S.V."/>
        </authorList>
    </citation>
    <scope>NUCLEOTIDE SEQUENCE</scope>
    <source>
        <strain evidence="2">K2</strain>
    </source>
</reference>
<dbReference type="Proteomes" id="UP001249851">
    <property type="component" value="Unassembled WGS sequence"/>
</dbReference>